<keyword evidence="1" id="KW-0614">Plasmid</keyword>
<evidence type="ECO:0000313" key="2">
    <source>
        <dbReference type="Proteomes" id="UP000465062"/>
    </source>
</evidence>
<protein>
    <submittedName>
        <fullName evidence="1">Uncharacterized protein</fullName>
    </submittedName>
</protein>
<name>A0A6I6UPT6_9BACI</name>
<dbReference type="EMBL" id="CP047395">
    <property type="protein sequence ID" value="QHE63948.1"/>
    <property type="molecule type" value="Genomic_DNA"/>
</dbReference>
<sequence>MKHKPIAPIFLNDPVEKRAAARPSNSRKTRFDKTAPMKFPVTEEENIKLRRLFQSFNRNDKGIRSASITELFVMLVRFGLRHQEMLRPADEYQNTVIKKTVKPNQLEKRMIEDLAIEWNVSERRALHGIVFSVINYLDRGGSLVYEKVQPFRPNE</sequence>
<gene>
    <name evidence="1" type="ORF">FHE72_23440</name>
</gene>
<evidence type="ECO:0000313" key="1">
    <source>
        <dbReference type="EMBL" id="QHE63948.1"/>
    </source>
</evidence>
<dbReference type="KEGG" id="bvq:FHE72_23440"/>
<organism evidence="1 2">
    <name type="scientific">Rossellomorea vietnamensis</name>
    <dbReference type="NCBI Taxonomy" id="218284"/>
    <lineage>
        <taxon>Bacteria</taxon>
        <taxon>Bacillati</taxon>
        <taxon>Bacillota</taxon>
        <taxon>Bacilli</taxon>
        <taxon>Bacillales</taxon>
        <taxon>Bacillaceae</taxon>
        <taxon>Rossellomorea</taxon>
    </lineage>
</organism>
<accession>A0A6I6UPT6</accession>
<reference evidence="1 2" key="1">
    <citation type="submission" date="2019-06" db="EMBL/GenBank/DDBJ databases">
        <title>An operon consisting of a P-type ATPase gene and a transcriptional regular gene given the different cadmium resistance in Bacillus vietamensis 151-6 and Bacillus marisflavi 151-25.</title>
        <authorList>
            <person name="Yu X."/>
        </authorList>
    </citation>
    <scope>NUCLEOTIDE SEQUENCE [LARGE SCALE GENOMIC DNA]</scope>
    <source>
        <strain evidence="1 2">151-6</strain>
        <plasmid evidence="1 2">p6</plasmid>
    </source>
</reference>
<dbReference type="Proteomes" id="UP000465062">
    <property type="component" value="Plasmid p6"/>
</dbReference>
<geneLocation type="plasmid" evidence="1 2">
    <name>p6</name>
</geneLocation>
<dbReference type="AlphaFoldDB" id="A0A6I6UPT6"/>
<proteinExistence type="predicted"/>
<dbReference type="RefSeq" id="WP_159363371.1">
    <property type="nucleotide sequence ID" value="NZ_CP047395.1"/>
</dbReference>